<evidence type="ECO:0000256" key="9">
    <source>
        <dbReference type="SAM" id="MobiDB-lite"/>
    </source>
</evidence>
<dbReference type="InterPro" id="IPR001680">
    <property type="entry name" value="WD40_rpt"/>
</dbReference>
<feature type="compositionally biased region" description="Acidic residues" evidence="9">
    <location>
        <begin position="862"/>
        <end position="874"/>
    </location>
</feature>
<dbReference type="PANTHER" id="PTHR44215">
    <property type="entry name" value="WD REPEAT-CONTAINING PROTEIN 75"/>
    <property type="match status" value="1"/>
</dbReference>
<dbReference type="PROSITE" id="PS50294">
    <property type="entry name" value="WD_REPEATS_REGION"/>
    <property type="match status" value="3"/>
</dbReference>
<dbReference type="Proteomes" id="UP000076761">
    <property type="component" value="Unassembled WGS sequence"/>
</dbReference>
<protein>
    <submittedName>
        <fullName evidence="11">WD40 repeat-like protein</fullName>
    </submittedName>
</protein>
<proteinExistence type="predicted"/>
<evidence type="ECO:0000256" key="1">
    <source>
        <dbReference type="ARBA" id="ARBA00004604"/>
    </source>
</evidence>
<feature type="region of interest" description="Disordered" evidence="9">
    <location>
        <begin position="1"/>
        <end position="44"/>
    </location>
</feature>
<feature type="domain" description="WD repeat-containing protein 75 second beta-propeller" evidence="10">
    <location>
        <begin position="442"/>
        <end position="708"/>
    </location>
</feature>
<dbReference type="PROSITE" id="PS00678">
    <property type="entry name" value="WD_REPEATS_1"/>
    <property type="match status" value="1"/>
</dbReference>
<keyword evidence="5" id="KW-0677">Repeat</keyword>
<evidence type="ECO:0000256" key="4">
    <source>
        <dbReference type="ARBA" id="ARBA00022574"/>
    </source>
</evidence>
<feature type="repeat" description="WD" evidence="8">
    <location>
        <begin position="547"/>
        <end position="577"/>
    </location>
</feature>
<feature type="repeat" description="WD" evidence="8">
    <location>
        <begin position="328"/>
        <end position="369"/>
    </location>
</feature>
<evidence type="ECO:0000256" key="6">
    <source>
        <dbReference type="ARBA" id="ARBA00023163"/>
    </source>
</evidence>
<dbReference type="OrthoDB" id="4096at2759"/>
<keyword evidence="4 8" id="KW-0853">WD repeat</keyword>
<dbReference type="InterPro" id="IPR057644">
    <property type="entry name" value="Beta-prop_WDR75_2nd"/>
</dbReference>
<dbReference type="InterPro" id="IPR019775">
    <property type="entry name" value="WD40_repeat_CS"/>
</dbReference>
<name>A0A165W7Y3_9AGAM</name>
<dbReference type="FunCoup" id="A0A165W7Y3">
    <property type="interactions" value="592"/>
</dbReference>
<reference evidence="11 12" key="1">
    <citation type="journal article" date="2016" name="Mol. Biol. Evol.">
        <title>Comparative Genomics of Early-Diverging Mushroom-Forming Fungi Provides Insights into the Origins of Lignocellulose Decay Capabilities.</title>
        <authorList>
            <person name="Nagy L.G."/>
            <person name="Riley R."/>
            <person name="Tritt A."/>
            <person name="Adam C."/>
            <person name="Daum C."/>
            <person name="Floudas D."/>
            <person name="Sun H."/>
            <person name="Yadav J.S."/>
            <person name="Pangilinan J."/>
            <person name="Larsson K.H."/>
            <person name="Matsuura K."/>
            <person name="Barry K."/>
            <person name="Labutti K."/>
            <person name="Kuo R."/>
            <person name="Ohm R.A."/>
            <person name="Bhattacharya S.S."/>
            <person name="Shirouzu T."/>
            <person name="Yoshinaga Y."/>
            <person name="Martin F.M."/>
            <person name="Grigoriev I.V."/>
            <person name="Hibbett D.S."/>
        </authorList>
    </citation>
    <scope>NUCLEOTIDE SEQUENCE [LARGE SCALE GENOMIC DNA]</scope>
    <source>
        <strain evidence="11 12">HHB14362 ss-1</strain>
    </source>
</reference>
<evidence type="ECO:0000256" key="5">
    <source>
        <dbReference type="ARBA" id="ARBA00022737"/>
    </source>
</evidence>
<accession>A0A165W7Y3</accession>
<keyword evidence="3" id="KW-0698">rRNA processing</keyword>
<dbReference type="GO" id="GO:0006364">
    <property type="term" value="P:rRNA processing"/>
    <property type="evidence" value="ECO:0007669"/>
    <property type="project" value="UniProtKB-KW"/>
</dbReference>
<dbReference type="PROSITE" id="PS50082">
    <property type="entry name" value="WD_REPEATS_2"/>
    <property type="match status" value="3"/>
</dbReference>
<dbReference type="PANTHER" id="PTHR44215:SF1">
    <property type="entry name" value="WD REPEAT-CONTAINING PROTEIN 75"/>
    <property type="match status" value="1"/>
</dbReference>
<dbReference type="EMBL" id="KV425551">
    <property type="protein sequence ID" value="KZT30806.1"/>
    <property type="molecule type" value="Genomic_DNA"/>
</dbReference>
<feature type="compositionally biased region" description="Polar residues" evidence="9">
    <location>
        <begin position="1"/>
        <end position="22"/>
    </location>
</feature>
<gene>
    <name evidence="11" type="ORF">NEOLEDRAFT_1126434</name>
</gene>
<dbReference type="GO" id="GO:0032040">
    <property type="term" value="C:small-subunit processome"/>
    <property type="evidence" value="ECO:0007669"/>
    <property type="project" value="InterPro"/>
</dbReference>
<keyword evidence="12" id="KW-1185">Reference proteome</keyword>
<dbReference type="InterPro" id="IPR015943">
    <property type="entry name" value="WD40/YVTN_repeat-like_dom_sf"/>
</dbReference>
<dbReference type="STRING" id="1314782.A0A165W7Y3"/>
<dbReference type="InParanoid" id="A0A165W7Y3"/>
<feature type="region of interest" description="Disordered" evidence="9">
    <location>
        <begin position="854"/>
        <end position="874"/>
    </location>
</feature>
<organism evidence="11 12">
    <name type="scientific">Neolentinus lepideus HHB14362 ss-1</name>
    <dbReference type="NCBI Taxonomy" id="1314782"/>
    <lineage>
        <taxon>Eukaryota</taxon>
        <taxon>Fungi</taxon>
        <taxon>Dikarya</taxon>
        <taxon>Basidiomycota</taxon>
        <taxon>Agaricomycotina</taxon>
        <taxon>Agaricomycetes</taxon>
        <taxon>Gloeophyllales</taxon>
        <taxon>Gloeophyllaceae</taxon>
        <taxon>Neolentinus</taxon>
    </lineage>
</organism>
<dbReference type="InterPro" id="IPR011047">
    <property type="entry name" value="Quinoprotein_ADH-like_sf"/>
</dbReference>
<keyword evidence="6" id="KW-0804">Transcription</keyword>
<sequence length="995" mass="108561">MAATKAKNSATGRTRQPNTSPAKVSRTPKSRKGKAKEDIGPAKNAEAWKNTVELGEDVTWSWTSLSDSWASRHAPVFTKDGSYFFSVVGSSVKIYSSVNGQVVSTLSASPSGSSACKYSGGDGHTDVITSAILSPNNPYQLITASLDGCIKVWDFLEADLLQTIDLGQPILHLCAHGNFQEFVFVAVARPGKKKKADGGSKDDNAAVLRVSLKPRPATAGDSRQKSSEITAVGKTRSTCGLALSPSGQWLVAVAGHKAYVAQTSSLKSGFTKFVSPEALTCLAFHPSEEYFATGDVRGNIRLWYCLNEDIIRSQSAVGVEKKAQTTTLHWHAHAVSSLAFTLNGAYLLSGGEESVLVIWQLHTGKKEFVPRVSSPIFTIAVYRTKEHEEGYLLGLADASFVVIDAGSLKITKSFSRIKLDSSLSSGGQLPPASAPLAYHNQSASLMLPSSHPSSLQAYSPSQHQILLELEVSPSNRVSRRDEKRIEPSRVLSIAIARTGVWMATLDNRDGDDTFHREIYLKLWHWNARTAAWSLNTRIDRPHGEAMVNTVVFSPDTSRPLLVTAGDDGKVKVWDTRTNTGKNGEREEFWVARSSFHYRSELPKHASWSPDGSLLVISFGAYVVLYDPTTCLVHCVLSSSHCKSASSAHFLGTEGRYLAVVGTYDVLIWNLITRTVQWHRRCPAAISTVIPHSIDETLAVFHNSSGQEDASSVGVYHATSRTPVKVRSLPFRLLSITSYPSHPSSSRNLPFTLVGITTAWNVVMLGDYLPPREEGATDAQAIAGRIEVGTRRTLFQDIFGKSAFTDHSNKQSQPLSSDQSYTWNNNLKTGMLEGPSHLLPPIETMFDSLMAGYLQPRLPPHTEEDEQDDSRDDMEEDVDVNMNLPGTMTPVILGSRADRVVSYQEMDMFVELFKQHAVTRRNSSLGLINGHKINGSHVHSNGHVASVNLPEPRHRVNGHQPTPVKSSIQATVPANGVVEEVSTSATAGKKRKKSLA</sequence>
<dbReference type="GO" id="GO:0003723">
    <property type="term" value="F:RNA binding"/>
    <property type="evidence" value="ECO:0007669"/>
    <property type="project" value="InterPro"/>
</dbReference>
<dbReference type="AlphaFoldDB" id="A0A165W7Y3"/>
<evidence type="ECO:0000313" key="12">
    <source>
        <dbReference type="Proteomes" id="UP000076761"/>
    </source>
</evidence>
<evidence type="ECO:0000259" key="10">
    <source>
        <dbReference type="Pfam" id="PF23769"/>
    </source>
</evidence>
<dbReference type="Pfam" id="PF23869">
    <property type="entry name" value="Beta-prop_WDR75_1st"/>
    <property type="match status" value="1"/>
</dbReference>
<dbReference type="Gene3D" id="2.130.10.10">
    <property type="entry name" value="YVTN repeat-like/Quinoprotein amine dehydrogenase"/>
    <property type="match status" value="3"/>
</dbReference>
<dbReference type="InterPro" id="IPR053826">
    <property type="entry name" value="WDR75"/>
</dbReference>
<evidence type="ECO:0000256" key="2">
    <source>
        <dbReference type="ARBA" id="ARBA00022517"/>
    </source>
</evidence>
<evidence type="ECO:0000313" key="11">
    <source>
        <dbReference type="EMBL" id="KZT30806.1"/>
    </source>
</evidence>
<dbReference type="SUPFAM" id="SSF50998">
    <property type="entry name" value="Quinoprotein alcohol dehydrogenase-like"/>
    <property type="match status" value="1"/>
</dbReference>
<keyword evidence="7" id="KW-0539">Nucleus</keyword>
<dbReference type="GO" id="GO:2000234">
    <property type="term" value="P:positive regulation of rRNA processing"/>
    <property type="evidence" value="ECO:0007669"/>
    <property type="project" value="TreeGrafter"/>
</dbReference>
<keyword evidence="2" id="KW-0690">Ribosome biogenesis</keyword>
<feature type="repeat" description="WD" evidence="8">
    <location>
        <begin position="121"/>
        <end position="163"/>
    </location>
</feature>
<evidence type="ECO:0000256" key="7">
    <source>
        <dbReference type="ARBA" id="ARBA00023242"/>
    </source>
</evidence>
<evidence type="ECO:0000256" key="3">
    <source>
        <dbReference type="ARBA" id="ARBA00022552"/>
    </source>
</evidence>
<comment type="subcellular location">
    <subcellularLocation>
        <location evidence="1">Nucleus</location>
        <location evidence="1">Nucleolus</location>
    </subcellularLocation>
</comment>
<evidence type="ECO:0000256" key="8">
    <source>
        <dbReference type="PROSITE-ProRule" id="PRU00221"/>
    </source>
</evidence>
<dbReference type="GO" id="GO:0045943">
    <property type="term" value="P:positive regulation of transcription by RNA polymerase I"/>
    <property type="evidence" value="ECO:0007669"/>
    <property type="project" value="InterPro"/>
</dbReference>
<dbReference type="SMART" id="SM00320">
    <property type="entry name" value="WD40"/>
    <property type="match status" value="5"/>
</dbReference>
<dbReference type="Pfam" id="PF23769">
    <property type="entry name" value="Beta-prop_WDR75_2nd"/>
    <property type="match status" value="1"/>
</dbReference>